<accession>A0A081C9E2</accession>
<evidence type="ECO:0008006" key="4">
    <source>
        <dbReference type="Google" id="ProtNLM"/>
    </source>
</evidence>
<proteinExistence type="predicted"/>
<keyword evidence="3" id="KW-1185">Reference proteome</keyword>
<sequence>MKVKYFIIAVLGVFSLGVHVRGEGQLPDSTPLPIPIEEQQLLSSRDKEIHEMIEMLREIHLFQELRLSEEKAAAVIQKMRLMRELKRNYLGKRYSLENDLGELLTYTVVDQDKISTILQTLESVKHDYYQQILETDRELQDLLTPEERAKYVLFHRNFNQKLKEIILSIRKENINPPQNQNQILRKQPTESVIRQAH</sequence>
<dbReference type="EMBL" id="DF820477">
    <property type="protein sequence ID" value="GAK61197.1"/>
    <property type="molecule type" value="Genomic_DNA"/>
</dbReference>
<protein>
    <recommendedName>
        <fullName evidence="4">Periplasmic heavy metal sensor</fullName>
    </recommendedName>
</protein>
<dbReference type="Proteomes" id="UP000030661">
    <property type="component" value="Unassembled WGS sequence"/>
</dbReference>
<dbReference type="HOGENOM" id="CLU_1393932_0_0_0"/>
<dbReference type="STRING" id="1499967.U27_01096"/>
<name>A0A081C9E2_VECG1</name>
<evidence type="ECO:0000313" key="2">
    <source>
        <dbReference type="EMBL" id="GAK61197.1"/>
    </source>
</evidence>
<gene>
    <name evidence="2" type="ORF">U27_01096</name>
</gene>
<dbReference type="AlphaFoldDB" id="A0A081C9E2"/>
<evidence type="ECO:0000256" key="1">
    <source>
        <dbReference type="SAM" id="MobiDB-lite"/>
    </source>
</evidence>
<organism evidence="2">
    <name type="scientific">Vecturithrix granuli</name>
    <dbReference type="NCBI Taxonomy" id="1499967"/>
    <lineage>
        <taxon>Bacteria</taxon>
        <taxon>Candidatus Moduliflexota</taxon>
        <taxon>Candidatus Vecturitrichia</taxon>
        <taxon>Candidatus Vecturitrichales</taxon>
        <taxon>Candidatus Vecturitrichaceae</taxon>
        <taxon>Candidatus Vecturithrix</taxon>
    </lineage>
</organism>
<reference evidence="2" key="1">
    <citation type="journal article" date="2015" name="PeerJ">
        <title>First genomic representation of candidate bacterial phylum KSB3 points to enhanced environmental sensing as a trigger of wastewater bulking.</title>
        <authorList>
            <person name="Sekiguchi Y."/>
            <person name="Ohashi A."/>
            <person name="Parks D.H."/>
            <person name="Yamauchi T."/>
            <person name="Tyson G.W."/>
            <person name="Hugenholtz P."/>
        </authorList>
    </citation>
    <scope>NUCLEOTIDE SEQUENCE [LARGE SCALE GENOMIC DNA]</scope>
</reference>
<feature type="region of interest" description="Disordered" evidence="1">
    <location>
        <begin position="178"/>
        <end position="197"/>
    </location>
</feature>
<evidence type="ECO:0000313" key="3">
    <source>
        <dbReference type="Proteomes" id="UP000030661"/>
    </source>
</evidence>